<evidence type="ECO:0000256" key="3">
    <source>
        <dbReference type="ARBA" id="ARBA00022553"/>
    </source>
</evidence>
<dbReference type="EC" id="2.7.13.3" evidence="2"/>
<dbReference type="PROSITE" id="PS50110">
    <property type="entry name" value="RESPONSE_REGULATORY"/>
    <property type="match status" value="3"/>
</dbReference>
<evidence type="ECO:0000256" key="5">
    <source>
        <dbReference type="ARBA" id="ARBA00022741"/>
    </source>
</evidence>
<dbReference type="PANTHER" id="PTHR45339:SF5">
    <property type="entry name" value="HISTIDINE KINASE"/>
    <property type="match status" value="1"/>
</dbReference>
<dbReference type="AlphaFoldDB" id="A0A7S0SB19"/>
<evidence type="ECO:0000256" key="7">
    <source>
        <dbReference type="ARBA" id="ARBA00022840"/>
    </source>
</evidence>
<dbReference type="InterPro" id="IPR001789">
    <property type="entry name" value="Sig_transdc_resp-reg_receiver"/>
</dbReference>
<dbReference type="PRINTS" id="PR00344">
    <property type="entry name" value="BCTRLSENSOR"/>
</dbReference>
<evidence type="ECO:0000256" key="9">
    <source>
        <dbReference type="PROSITE-ProRule" id="PRU00169"/>
    </source>
</evidence>
<name>A0A7S0SB19_9CHLO</name>
<dbReference type="SUPFAM" id="SSF52172">
    <property type="entry name" value="CheY-like"/>
    <property type="match status" value="3"/>
</dbReference>
<dbReference type="PANTHER" id="PTHR45339">
    <property type="entry name" value="HYBRID SIGNAL TRANSDUCTION HISTIDINE KINASE J"/>
    <property type="match status" value="1"/>
</dbReference>
<dbReference type="EMBL" id="HBFC01006280">
    <property type="protein sequence ID" value="CAD8700841.1"/>
    <property type="molecule type" value="Transcribed_RNA"/>
</dbReference>
<evidence type="ECO:0000259" key="11">
    <source>
        <dbReference type="PROSITE" id="PS50109"/>
    </source>
</evidence>
<dbReference type="Gene3D" id="3.30.565.10">
    <property type="entry name" value="Histidine kinase-like ATPase, C-terminal domain"/>
    <property type="match status" value="1"/>
</dbReference>
<feature type="domain" description="Response regulatory" evidence="12">
    <location>
        <begin position="664"/>
        <end position="786"/>
    </location>
</feature>
<accession>A0A7S0SB19</accession>
<dbReference type="InterPro" id="IPR005467">
    <property type="entry name" value="His_kinase_dom"/>
</dbReference>
<keyword evidence="5" id="KW-0547">Nucleotide-binding</keyword>
<feature type="domain" description="Response regulatory" evidence="12">
    <location>
        <begin position="469"/>
        <end position="585"/>
    </location>
</feature>
<keyword evidence="3 9" id="KW-0597">Phosphoprotein</keyword>
<feature type="domain" description="Response regulatory" evidence="12">
    <location>
        <begin position="809"/>
        <end position="926"/>
    </location>
</feature>
<evidence type="ECO:0000313" key="13">
    <source>
        <dbReference type="EMBL" id="CAD8700841.1"/>
    </source>
</evidence>
<evidence type="ECO:0000256" key="8">
    <source>
        <dbReference type="ARBA" id="ARBA00023012"/>
    </source>
</evidence>
<feature type="compositionally biased region" description="Low complexity" evidence="10">
    <location>
        <begin position="619"/>
        <end position="637"/>
    </location>
</feature>
<dbReference type="CDD" id="cd17546">
    <property type="entry name" value="REC_hyHK_CKI1_RcsC-like"/>
    <property type="match status" value="2"/>
</dbReference>
<dbReference type="PROSITE" id="PS50109">
    <property type="entry name" value="HIS_KIN"/>
    <property type="match status" value="1"/>
</dbReference>
<keyword evidence="4" id="KW-0808">Transferase</keyword>
<evidence type="ECO:0000256" key="10">
    <source>
        <dbReference type="SAM" id="MobiDB-lite"/>
    </source>
</evidence>
<dbReference type="CDD" id="cd00156">
    <property type="entry name" value="REC"/>
    <property type="match status" value="1"/>
</dbReference>
<dbReference type="Pfam" id="PF00072">
    <property type="entry name" value="Response_reg"/>
    <property type="match status" value="2"/>
</dbReference>
<dbReference type="CDD" id="cd00082">
    <property type="entry name" value="HisKA"/>
    <property type="match status" value="1"/>
</dbReference>
<keyword evidence="6" id="KW-0418">Kinase</keyword>
<dbReference type="InterPro" id="IPR011006">
    <property type="entry name" value="CheY-like_superfamily"/>
</dbReference>
<dbReference type="Pfam" id="PF00512">
    <property type="entry name" value="HisKA"/>
    <property type="match status" value="1"/>
</dbReference>
<organism evidence="13">
    <name type="scientific">Mantoniella antarctica</name>
    <dbReference type="NCBI Taxonomy" id="81844"/>
    <lineage>
        <taxon>Eukaryota</taxon>
        <taxon>Viridiplantae</taxon>
        <taxon>Chlorophyta</taxon>
        <taxon>Mamiellophyceae</taxon>
        <taxon>Mamiellales</taxon>
        <taxon>Mamiellaceae</taxon>
        <taxon>Mantoniella</taxon>
    </lineage>
</organism>
<dbReference type="CDD" id="cd16922">
    <property type="entry name" value="HATPase_EvgS-ArcB-TorS-like"/>
    <property type="match status" value="1"/>
</dbReference>
<dbReference type="InterPro" id="IPR004358">
    <property type="entry name" value="Sig_transdc_His_kin-like_C"/>
</dbReference>
<protein>
    <recommendedName>
        <fullName evidence="2">histidine kinase</fullName>
        <ecNumber evidence="2">2.7.13.3</ecNumber>
    </recommendedName>
</protein>
<dbReference type="Pfam" id="PF02518">
    <property type="entry name" value="HATPase_c"/>
    <property type="match status" value="1"/>
</dbReference>
<sequence>METEVDLRKATAANDAKSQFLANMSHEMRTPLNGVIGVNDLLLQTKLDEEQQELVELIKTSAGSLLSVINDILDLTRVESGKLELEYFDFDIRNTVEDALDSVIMKASSKGIEVICAIDTRVPIRVRGDGDRLRQVVLNLLSNAMKFTQGGEVEVRTELVSETATHHVMKVSVRDTGIGIPEAAQSKLFDRFSQVDSSTTRNYGGTGLGLAISKQLVELMSGTMGVTSMPGEGSTFWFTAMLEKVETLPEEVRRLPSELCPMLVVSQNCSTRNVLTGCLEAWGAQVSGAADGGEAQIYLNSKSTATAILSLSIPEYNLVVMDPIVAFIIASVTKVRFWIILCPISFVRQIRDLIAEMAASFAAKGEMFAADAVRAIVILSQTVRQGVLYDCLMQLSRNGAYRRRSFREPESHQEQELRNGCRSGRHLHETMTVMDDVSKPDDEERHNLANMLKGVSISSTVETEVPSFRVLVAEDSLAWQMTTKRMLIKQGAAVTVVADGSAAVDLVLTQGLRFNLALFDLQMPIMGGVEALRQIRKARIELPTIALSASFDALQSRRFHDEGFSMVATKPLSKNTCREILAKYGHSPLLGRSEHQSPAGARSSSSPCSTAWPEDMPPATSSTASSARSSTASSTRSGKMLGHAVGDSPGRDSSTSTAPDVAPSVLIVMYNTAERLLLKRLCLAEGCTVHTAETGLKALHILAATEEAYGLCLIDTVLPDIDPRSLCLQIVELVRGHPCAHDNTIVLMATSAFAPSRSMVVEIGCEDLLKKPLTRSTLRIVLDRVKTVPTTSSAISALQNSSPPLAGRHLLYAEDSLPSQKIVTRMLVNAGARCSVAENGAAAVEAALNNPSMFDCILMDCNMPIMDGWEATQEIQKVLGHTVPIIAVTANAMKGDREKCLEAGMDDYVTKPVKRSLLIGVVLRWINFSRSKQDAEEYVQATANDAGDEAPSDGVLHKVRTWSSFHISDSAKDKETASSLWALEPSGVNMSAGGASEPICDYCVLLQITGHDDKFVVALLGNFKDSLSVFSDSLAEQPQRSRLFDAQSLHGAAVSMCTPRVVAAISDFIVATTMGYYAQNDDGAVTGDVADSGAGKLGAEDSSIERAIGEVRVAVDELAHFLRAVESGLPPRCAMMQGRVGVKRRSPCTNDI</sequence>
<feature type="region of interest" description="Disordered" evidence="10">
    <location>
        <begin position="591"/>
        <end position="658"/>
    </location>
</feature>
<dbReference type="InterPro" id="IPR036890">
    <property type="entry name" value="HATPase_C_sf"/>
</dbReference>
<dbReference type="FunFam" id="1.10.287.130:FF:000002">
    <property type="entry name" value="Two-component osmosensing histidine kinase"/>
    <property type="match status" value="1"/>
</dbReference>
<evidence type="ECO:0000259" key="12">
    <source>
        <dbReference type="PROSITE" id="PS50110"/>
    </source>
</evidence>
<dbReference type="SMART" id="SM00387">
    <property type="entry name" value="HATPase_c"/>
    <property type="match status" value="1"/>
</dbReference>
<feature type="modified residue" description="4-aspartylphosphate" evidence="9">
    <location>
        <position position="520"/>
    </location>
</feature>
<gene>
    <name evidence="13" type="ORF">MANT1106_LOCUS3523</name>
</gene>
<dbReference type="Gene3D" id="1.10.287.130">
    <property type="match status" value="1"/>
</dbReference>
<comment type="catalytic activity">
    <reaction evidence="1">
        <text>ATP + protein L-histidine = ADP + protein N-phospho-L-histidine.</text>
        <dbReference type="EC" id="2.7.13.3"/>
    </reaction>
</comment>
<dbReference type="SUPFAM" id="SSF47384">
    <property type="entry name" value="Homodimeric domain of signal transducing histidine kinase"/>
    <property type="match status" value="1"/>
</dbReference>
<dbReference type="FunFam" id="3.30.565.10:FF:000010">
    <property type="entry name" value="Sensor histidine kinase RcsC"/>
    <property type="match status" value="1"/>
</dbReference>
<dbReference type="Gene3D" id="3.40.50.2300">
    <property type="match status" value="3"/>
</dbReference>
<dbReference type="GO" id="GO:0000155">
    <property type="term" value="F:phosphorelay sensor kinase activity"/>
    <property type="evidence" value="ECO:0007669"/>
    <property type="project" value="InterPro"/>
</dbReference>
<keyword evidence="7" id="KW-0067">ATP-binding</keyword>
<proteinExistence type="predicted"/>
<evidence type="ECO:0000256" key="4">
    <source>
        <dbReference type="ARBA" id="ARBA00022679"/>
    </source>
</evidence>
<feature type="modified residue" description="4-aspartylphosphate" evidence="9">
    <location>
        <position position="860"/>
    </location>
</feature>
<dbReference type="GO" id="GO:0005524">
    <property type="term" value="F:ATP binding"/>
    <property type="evidence" value="ECO:0007669"/>
    <property type="project" value="UniProtKB-KW"/>
</dbReference>
<dbReference type="SMART" id="SM00448">
    <property type="entry name" value="REC"/>
    <property type="match status" value="3"/>
</dbReference>
<evidence type="ECO:0000256" key="6">
    <source>
        <dbReference type="ARBA" id="ARBA00022777"/>
    </source>
</evidence>
<reference evidence="13" key="1">
    <citation type="submission" date="2021-01" db="EMBL/GenBank/DDBJ databases">
        <authorList>
            <person name="Corre E."/>
            <person name="Pelletier E."/>
            <person name="Niang G."/>
            <person name="Scheremetjew M."/>
            <person name="Finn R."/>
            <person name="Kale V."/>
            <person name="Holt S."/>
            <person name="Cochrane G."/>
            <person name="Meng A."/>
            <person name="Brown T."/>
            <person name="Cohen L."/>
        </authorList>
    </citation>
    <scope>NUCLEOTIDE SEQUENCE</scope>
    <source>
        <strain evidence="13">SL-175</strain>
    </source>
</reference>
<dbReference type="SMART" id="SM00388">
    <property type="entry name" value="HisKA"/>
    <property type="match status" value="1"/>
</dbReference>
<evidence type="ECO:0000256" key="1">
    <source>
        <dbReference type="ARBA" id="ARBA00000085"/>
    </source>
</evidence>
<dbReference type="InterPro" id="IPR003594">
    <property type="entry name" value="HATPase_dom"/>
</dbReference>
<keyword evidence="8" id="KW-0902">Two-component regulatory system</keyword>
<feature type="modified residue" description="4-aspartylphosphate" evidence="9">
    <location>
        <position position="715"/>
    </location>
</feature>
<feature type="domain" description="Histidine kinase" evidence="11">
    <location>
        <begin position="23"/>
        <end position="244"/>
    </location>
</feature>
<dbReference type="SUPFAM" id="SSF55874">
    <property type="entry name" value="ATPase domain of HSP90 chaperone/DNA topoisomerase II/histidine kinase"/>
    <property type="match status" value="1"/>
</dbReference>
<dbReference type="InterPro" id="IPR003661">
    <property type="entry name" value="HisK_dim/P_dom"/>
</dbReference>
<evidence type="ECO:0000256" key="2">
    <source>
        <dbReference type="ARBA" id="ARBA00012438"/>
    </source>
</evidence>
<dbReference type="InterPro" id="IPR036097">
    <property type="entry name" value="HisK_dim/P_sf"/>
</dbReference>